<proteinExistence type="predicted"/>
<feature type="region of interest" description="Disordered" evidence="1">
    <location>
        <begin position="1"/>
        <end position="85"/>
    </location>
</feature>
<organism evidence="3 4">
    <name type="scientific">Actinokineospora auranticolor</name>
    <dbReference type="NCBI Taxonomy" id="155976"/>
    <lineage>
        <taxon>Bacteria</taxon>
        <taxon>Bacillati</taxon>
        <taxon>Actinomycetota</taxon>
        <taxon>Actinomycetes</taxon>
        <taxon>Pseudonocardiales</taxon>
        <taxon>Pseudonocardiaceae</taxon>
        <taxon>Actinokineospora</taxon>
    </lineage>
</organism>
<dbReference type="EMBL" id="PTIX01000001">
    <property type="protein sequence ID" value="PPK71023.1"/>
    <property type="molecule type" value="Genomic_DNA"/>
</dbReference>
<accession>A0A2S6H0M6</accession>
<dbReference type="RefSeq" id="WP_104475970.1">
    <property type="nucleotide sequence ID" value="NZ_CP154825.1"/>
</dbReference>
<dbReference type="AlphaFoldDB" id="A0A2S6H0M6"/>
<reference evidence="3 4" key="1">
    <citation type="submission" date="2018-02" db="EMBL/GenBank/DDBJ databases">
        <title>Genomic Encyclopedia of Archaeal and Bacterial Type Strains, Phase II (KMG-II): from individual species to whole genera.</title>
        <authorList>
            <person name="Goeker M."/>
        </authorList>
    </citation>
    <scope>NUCLEOTIDE SEQUENCE [LARGE SCALE GENOMIC DNA]</scope>
    <source>
        <strain evidence="3 4">YU 961-1</strain>
    </source>
</reference>
<feature type="region of interest" description="Disordered" evidence="1">
    <location>
        <begin position="119"/>
        <end position="174"/>
    </location>
</feature>
<keyword evidence="2" id="KW-1133">Transmembrane helix</keyword>
<gene>
    <name evidence="3" type="ORF">CLV40_101209</name>
</gene>
<evidence type="ECO:0000256" key="2">
    <source>
        <dbReference type="SAM" id="Phobius"/>
    </source>
</evidence>
<protein>
    <submittedName>
        <fullName evidence="3">Uncharacterized protein</fullName>
    </submittedName>
</protein>
<name>A0A2S6H0M6_9PSEU</name>
<feature type="transmembrane region" description="Helical" evidence="2">
    <location>
        <begin position="92"/>
        <end position="113"/>
    </location>
</feature>
<sequence length="264" mass="27229">MTQPPNQPGPYGQDPYGQQPNPYGQQQPYQQPDPYQQQPDPYGQQQQQPYQGYGQQPQQPYGQDPYGQPQPYYQGGFGGPGGEPPQRNVGKIVAIVAIVVLVLGGASVGIYFMTRDSGSTSANPGGGAGGGESSSEEPTTTTKKSTRTTKKSEPSEEPSEEPSSSSGSGGGGADLKAAGKAYADAVNAKDEAAAKGLTCDGTDPGILYTSVAPNGGEVTVAGEPTVYADNATGQVPLNVTFGGTDPISFPVVFQKGSKGWCVTL</sequence>
<evidence type="ECO:0000313" key="4">
    <source>
        <dbReference type="Proteomes" id="UP000239203"/>
    </source>
</evidence>
<comment type="caution">
    <text evidence="3">The sequence shown here is derived from an EMBL/GenBank/DDBJ whole genome shotgun (WGS) entry which is preliminary data.</text>
</comment>
<keyword evidence="2" id="KW-0472">Membrane</keyword>
<dbReference type="OrthoDB" id="3700906at2"/>
<feature type="compositionally biased region" description="Low complexity" evidence="1">
    <location>
        <begin position="9"/>
        <end position="74"/>
    </location>
</feature>
<dbReference type="Proteomes" id="UP000239203">
    <property type="component" value="Unassembled WGS sequence"/>
</dbReference>
<evidence type="ECO:0000313" key="3">
    <source>
        <dbReference type="EMBL" id="PPK71023.1"/>
    </source>
</evidence>
<keyword evidence="4" id="KW-1185">Reference proteome</keyword>
<evidence type="ECO:0000256" key="1">
    <source>
        <dbReference type="SAM" id="MobiDB-lite"/>
    </source>
</evidence>
<keyword evidence="2" id="KW-0812">Transmembrane</keyword>